<dbReference type="FunFam" id="1.10.10.60:FF:000238">
    <property type="entry name" value="Aspartate/glutamate/uridylate kinase family protein"/>
    <property type="match status" value="1"/>
</dbReference>
<feature type="compositionally biased region" description="Basic and acidic residues" evidence="6">
    <location>
        <begin position="11"/>
        <end position="22"/>
    </location>
</feature>
<evidence type="ECO:0000313" key="9">
    <source>
        <dbReference type="EMBL" id="GAV74296.1"/>
    </source>
</evidence>
<sequence length="476" mass="51638">MASQQDFPLIDDSHAPTRHHYESFPNGSSSPEPYPTRSGSDTTSTLTKKKHKAYHSESEYRKDREEWSDTAIACLLEAYTEKHNQLSRGNLRGRDWEEVSEAVTEKCGGFAGGKAWKSVEQCKNKIDNLKKRYKVELQRLGSSNNCSGNSNWHWFNKIEAIIVNNNHNNNNMTTFGGSGSGSGGGVGEGESESEERNGNDGQVVNVRQSSSKRASANDAAFIINNNLRLKPLQPNLKWSRVVFKISGVALAGNCQSIDSKVAMQIAREVATACRVGVEVAIVVGGRNFFCGDTWVSATGLDRPTAYQIGMMATVMNSVLLQSALEKLGVPTHVQSAFSLPEVAEPYSRQRAIRHLEKGRVVIFGGVGAGTGNPLFTTDTAAALRASEINADVVLKGTNVNGVNDCHSGNGNIMLDRISFREVVSRGTSAMDMMAITYCEENGIPVVIFNLLEPGNISRALCGDQVGTLIDQTGRIS</sequence>
<evidence type="ECO:0000256" key="5">
    <source>
        <dbReference type="ARBA" id="ARBA00032092"/>
    </source>
</evidence>
<keyword evidence="9" id="KW-0808">Transferase</keyword>
<evidence type="ECO:0000256" key="2">
    <source>
        <dbReference type="ARBA" id="ARBA00007614"/>
    </source>
</evidence>
<comment type="pathway">
    <text evidence="1">Pyrimidine metabolism; CTP biosynthesis via de novo pathway; UDP from UMP (UMPK route): step 1/1.</text>
</comment>
<name>A0A1Q3C266_CEPFO</name>
<dbReference type="SUPFAM" id="SSF53633">
    <property type="entry name" value="Carbamate kinase-like"/>
    <property type="match status" value="1"/>
</dbReference>
<dbReference type="EC" id="2.7.4.22" evidence="3"/>
<organism evidence="9 10">
    <name type="scientific">Cephalotus follicularis</name>
    <name type="common">Albany pitcher plant</name>
    <dbReference type="NCBI Taxonomy" id="3775"/>
    <lineage>
        <taxon>Eukaryota</taxon>
        <taxon>Viridiplantae</taxon>
        <taxon>Streptophyta</taxon>
        <taxon>Embryophyta</taxon>
        <taxon>Tracheophyta</taxon>
        <taxon>Spermatophyta</taxon>
        <taxon>Magnoliopsida</taxon>
        <taxon>eudicotyledons</taxon>
        <taxon>Gunneridae</taxon>
        <taxon>Pentapetalae</taxon>
        <taxon>rosids</taxon>
        <taxon>fabids</taxon>
        <taxon>Oxalidales</taxon>
        <taxon>Cephalotaceae</taxon>
        <taxon>Cephalotus</taxon>
    </lineage>
</organism>
<dbReference type="GO" id="GO:0006225">
    <property type="term" value="P:UDP biosynthetic process"/>
    <property type="evidence" value="ECO:0007669"/>
    <property type="project" value="TreeGrafter"/>
</dbReference>
<dbReference type="Pfam" id="PF13837">
    <property type="entry name" value="Myb_DNA-bind_4"/>
    <property type="match status" value="1"/>
</dbReference>
<reference evidence="10" key="1">
    <citation type="submission" date="2016-04" db="EMBL/GenBank/DDBJ databases">
        <title>Cephalotus genome sequencing.</title>
        <authorList>
            <person name="Fukushima K."/>
            <person name="Hasebe M."/>
            <person name="Fang X."/>
        </authorList>
    </citation>
    <scope>NUCLEOTIDE SEQUENCE [LARGE SCALE GENOMIC DNA]</scope>
    <source>
        <strain evidence="10">cv. St1</strain>
    </source>
</reference>
<dbReference type="CDD" id="cd04254">
    <property type="entry name" value="AAK_UMPK-PyrH-Ec"/>
    <property type="match status" value="1"/>
</dbReference>
<dbReference type="HAMAP" id="MF_01220_B">
    <property type="entry name" value="PyrH_B"/>
    <property type="match status" value="1"/>
</dbReference>
<evidence type="ECO:0000259" key="8">
    <source>
        <dbReference type="Pfam" id="PF13837"/>
    </source>
</evidence>
<dbReference type="GO" id="GO:0033862">
    <property type="term" value="F:UMP kinase activity"/>
    <property type="evidence" value="ECO:0007669"/>
    <property type="project" value="UniProtKB-EC"/>
</dbReference>
<dbReference type="AlphaFoldDB" id="A0A1Q3C266"/>
<dbReference type="Pfam" id="PF00696">
    <property type="entry name" value="AA_kinase"/>
    <property type="match status" value="1"/>
</dbReference>
<comment type="similarity">
    <text evidence="2">Belongs to the UMP kinase family.</text>
</comment>
<dbReference type="InterPro" id="IPR036393">
    <property type="entry name" value="AceGlu_kinase-like_sf"/>
</dbReference>
<feature type="compositionally biased region" description="Polar residues" evidence="6">
    <location>
        <begin position="25"/>
        <end position="46"/>
    </location>
</feature>
<proteinExistence type="inferred from homology"/>
<dbReference type="Gene3D" id="1.10.10.60">
    <property type="entry name" value="Homeodomain-like"/>
    <property type="match status" value="1"/>
</dbReference>
<accession>A0A1Q3C266</accession>
<feature type="domain" description="Aspartate/glutamate/uridylate kinase" evidence="7">
    <location>
        <begin position="240"/>
        <end position="449"/>
    </location>
</feature>
<keyword evidence="10" id="KW-1185">Reference proteome</keyword>
<dbReference type="Proteomes" id="UP000187406">
    <property type="component" value="Unassembled WGS sequence"/>
</dbReference>
<dbReference type="EMBL" id="BDDD01001215">
    <property type="protein sequence ID" value="GAV74296.1"/>
    <property type="molecule type" value="Genomic_DNA"/>
</dbReference>
<feature type="region of interest" description="Disordered" evidence="6">
    <location>
        <begin position="1"/>
        <end position="61"/>
    </location>
</feature>
<feature type="region of interest" description="Disordered" evidence="6">
    <location>
        <begin position="172"/>
        <end position="211"/>
    </location>
</feature>
<dbReference type="FunFam" id="3.40.1160.10:FF:000028">
    <property type="entry name" value="Uridylate kinase isoform A"/>
    <property type="match status" value="1"/>
</dbReference>
<dbReference type="InterPro" id="IPR001048">
    <property type="entry name" value="Asp/Glu/Uridylate_kinase"/>
</dbReference>
<feature type="compositionally biased region" description="Gly residues" evidence="6">
    <location>
        <begin position="176"/>
        <end position="188"/>
    </location>
</feature>
<dbReference type="PANTHER" id="PTHR42833">
    <property type="entry name" value="URIDYLATE KINASE"/>
    <property type="match status" value="1"/>
</dbReference>
<keyword evidence="9" id="KW-0418">Kinase</keyword>
<evidence type="ECO:0000313" key="10">
    <source>
        <dbReference type="Proteomes" id="UP000187406"/>
    </source>
</evidence>
<feature type="compositionally biased region" description="Polar residues" evidence="6">
    <location>
        <begin position="199"/>
        <end position="211"/>
    </location>
</feature>
<dbReference type="InterPro" id="IPR015963">
    <property type="entry name" value="Uridylate_kinase_bac"/>
</dbReference>
<dbReference type="OrthoDB" id="409889at2759"/>
<dbReference type="UniPathway" id="UPA00159">
    <property type="reaction ID" value="UER00275"/>
</dbReference>
<evidence type="ECO:0000256" key="3">
    <source>
        <dbReference type="ARBA" id="ARBA00012899"/>
    </source>
</evidence>
<keyword evidence="4" id="KW-0665">Pyrimidine biosynthesis</keyword>
<dbReference type="GO" id="GO:0044210">
    <property type="term" value="P:'de novo' CTP biosynthetic process"/>
    <property type="evidence" value="ECO:0007669"/>
    <property type="project" value="UniProtKB-UniPathway"/>
</dbReference>
<evidence type="ECO:0000256" key="6">
    <source>
        <dbReference type="SAM" id="MobiDB-lite"/>
    </source>
</evidence>
<evidence type="ECO:0000259" key="7">
    <source>
        <dbReference type="Pfam" id="PF00696"/>
    </source>
</evidence>
<gene>
    <name evidence="9" type="ORF">CFOL_v3_17776</name>
</gene>
<dbReference type="InterPro" id="IPR044822">
    <property type="entry name" value="Myb_DNA-bind_4"/>
</dbReference>
<dbReference type="STRING" id="3775.A0A1Q3C266"/>
<dbReference type="InParanoid" id="A0A1Q3C266"/>
<feature type="domain" description="Myb/SANT-like DNA-binding" evidence="8">
    <location>
        <begin position="64"/>
        <end position="161"/>
    </location>
</feature>
<protein>
    <recommendedName>
        <fullName evidence="3">UMP kinase</fullName>
        <ecNumber evidence="3">2.7.4.22</ecNumber>
    </recommendedName>
    <alternativeName>
        <fullName evidence="5">Uridine monophosphate kinase</fullName>
    </alternativeName>
</protein>
<dbReference type="GO" id="GO:0005737">
    <property type="term" value="C:cytoplasm"/>
    <property type="evidence" value="ECO:0007669"/>
    <property type="project" value="InterPro"/>
</dbReference>
<dbReference type="PANTHER" id="PTHR42833:SF7">
    <property type="entry name" value="UMP KINASE"/>
    <property type="match status" value="1"/>
</dbReference>
<evidence type="ECO:0000256" key="4">
    <source>
        <dbReference type="ARBA" id="ARBA00022975"/>
    </source>
</evidence>
<evidence type="ECO:0000256" key="1">
    <source>
        <dbReference type="ARBA" id="ARBA00004791"/>
    </source>
</evidence>
<dbReference type="Gene3D" id="3.40.1160.10">
    <property type="entry name" value="Acetylglutamate kinase-like"/>
    <property type="match status" value="1"/>
</dbReference>
<comment type="caution">
    <text evidence="9">The sequence shown here is derived from an EMBL/GenBank/DDBJ whole genome shotgun (WGS) entry which is preliminary data.</text>
</comment>